<reference evidence="2 3" key="1">
    <citation type="submission" date="2019-05" db="EMBL/GenBank/DDBJ databases">
        <authorList>
            <consortium name="Pathogen Informatics"/>
        </authorList>
    </citation>
    <scope>NUCLEOTIDE SEQUENCE [LARGE SCALE GENOMIC DNA]</scope>
    <source>
        <strain evidence="2 3">NCTC12204</strain>
    </source>
</reference>
<comment type="caution">
    <text evidence="2">The sequence shown here is derived from an EMBL/GenBank/DDBJ whole genome shotgun (WGS) entry which is preliminary data.</text>
</comment>
<dbReference type="Pfam" id="PF14501">
    <property type="entry name" value="HATPase_c_5"/>
    <property type="match status" value="1"/>
</dbReference>
<dbReference type="PANTHER" id="PTHR40448:SF1">
    <property type="entry name" value="TWO-COMPONENT SENSOR HISTIDINE KINASE"/>
    <property type="match status" value="1"/>
</dbReference>
<evidence type="ECO:0000313" key="3">
    <source>
        <dbReference type="Proteomes" id="UP000352698"/>
    </source>
</evidence>
<dbReference type="EMBL" id="CABEEP010000001">
    <property type="protein sequence ID" value="VTQ64383.1"/>
    <property type="molecule type" value="Genomic_DNA"/>
</dbReference>
<keyword evidence="2" id="KW-0418">Kinase</keyword>
<dbReference type="PANTHER" id="PTHR40448">
    <property type="entry name" value="TWO-COMPONENT SENSOR HISTIDINE KINASE"/>
    <property type="match status" value="1"/>
</dbReference>
<dbReference type="Gene3D" id="3.30.565.10">
    <property type="entry name" value="Histidine kinase-like ATPase, C-terminal domain"/>
    <property type="match status" value="1"/>
</dbReference>
<dbReference type="InterPro" id="IPR036890">
    <property type="entry name" value="HATPase_C_sf"/>
</dbReference>
<dbReference type="GO" id="GO:0016301">
    <property type="term" value="F:kinase activity"/>
    <property type="evidence" value="ECO:0007669"/>
    <property type="project" value="UniProtKB-KW"/>
</dbReference>
<dbReference type="Proteomes" id="UP000352698">
    <property type="component" value="Unassembled WGS sequence"/>
</dbReference>
<evidence type="ECO:0000313" key="2">
    <source>
        <dbReference type="EMBL" id="VTQ64383.1"/>
    </source>
</evidence>
<gene>
    <name evidence="2" type="ORF">NCTC12204_01497</name>
</gene>
<dbReference type="AlphaFoldDB" id="A0A7G7IQI4"/>
<protein>
    <submittedName>
        <fullName evidence="2">Histidine kinase of the competence regulon ComD</fullName>
    </submittedName>
</protein>
<dbReference type="RefSeq" id="WP_010737645.1">
    <property type="nucleotide sequence ID" value="NZ_CABEEP010000001.1"/>
</dbReference>
<evidence type="ECO:0000259" key="1">
    <source>
        <dbReference type="Pfam" id="PF14501"/>
    </source>
</evidence>
<organism evidence="2 3">
    <name type="scientific">Enterococcus hirae</name>
    <dbReference type="NCBI Taxonomy" id="1354"/>
    <lineage>
        <taxon>Bacteria</taxon>
        <taxon>Bacillati</taxon>
        <taxon>Bacillota</taxon>
        <taxon>Bacilli</taxon>
        <taxon>Lactobacillales</taxon>
        <taxon>Enterococcaceae</taxon>
        <taxon>Enterococcus</taxon>
    </lineage>
</organism>
<dbReference type="InterPro" id="IPR032834">
    <property type="entry name" value="NatK-like_C"/>
</dbReference>
<sequence>MKLNEESLFILILIGQLYTVFMALGYLRNLLSNKKFQLFSFISVIAYIALYQWINIIATVILWAGLCLSIYIIDRNIDIAIFYPSIILFFYIFIDGTAKYLYKILEWDISDFFTAVLGTGCLWIVTVFLKKMVIPKIVRDKTTLKIAAIVVFFTIIIYFINICSDRFSVLARFLVISNELFTVLYGVMSTIIYCVLLFIKKKEFETREQQKEMRHLIEYSEQIENNYLALRKFKHDYKNILFSIEDYIQTKDIEGLQKYFYQSIKATETIFEENNLPIASISNLKIREIKSIILSKLYVASQKGVEVNVMIPTPITDIAISTVTLVRMLGIILDNAIEESAFLEKGKIELTIMEEDKNCFFVLMNQCRSSIPKLHELKKVNFTTKKGNQGLGLTNLDELVHLNENVFLETKIENNRFIQIITISGMRG</sequence>
<dbReference type="SUPFAM" id="SSF55874">
    <property type="entry name" value="ATPase domain of HSP90 chaperone/DNA topoisomerase II/histidine kinase"/>
    <property type="match status" value="1"/>
</dbReference>
<proteinExistence type="predicted"/>
<keyword evidence="2" id="KW-0808">Transferase</keyword>
<name>A0A7G7IQI4_ENTHR</name>
<dbReference type="GO" id="GO:0042802">
    <property type="term" value="F:identical protein binding"/>
    <property type="evidence" value="ECO:0007669"/>
    <property type="project" value="TreeGrafter"/>
</dbReference>
<feature type="domain" description="Sensor histidine kinase NatK-like C-terminal" evidence="1">
    <location>
        <begin position="323"/>
        <end position="423"/>
    </location>
</feature>
<accession>A0A7G7IQI4</accession>